<evidence type="ECO:0000313" key="1">
    <source>
        <dbReference type="EMBL" id="SDC58516.1"/>
    </source>
</evidence>
<dbReference type="STRING" id="1271860.SAMN05216174_1035"/>
<gene>
    <name evidence="1" type="ORF">SAMN05216174_1035</name>
</gene>
<sequence>MPEMYFAVRWPDGSSQQCYSPSSVVAEYLEPGTRYPVGEFVERGCAALAVGSGRVREKHGFECGSALA</sequence>
<proteinExistence type="predicted"/>
<accession>A0A1G6MU61</accession>
<reference evidence="2" key="1">
    <citation type="submission" date="2016-10" db="EMBL/GenBank/DDBJ databases">
        <authorList>
            <person name="Varghese N."/>
            <person name="Submissions S."/>
        </authorList>
    </citation>
    <scope>NUCLEOTIDE SEQUENCE [LARGE SCALE GENOMIC DNA]</scope>
    <source>
        <strain evidence="2">IBRC-M 10403</strain>
    </source>
</reference>
<organism evidence="1 2">
    <name type="scientific">Actinokineospora iranica</name>
    <dbReference type="NCBI Taxonomy" id="1271860"/>
    <lineage>
        <taxon>Bacteria</taxon>
        <taxon>Bacillati</taxon>
        <taxon>Actinomycetota</taxon>
        <taxon>Actinomycetes</taxon>
        <taxon>Pseudonocardiales</taxon>
        <taxon>Pseudonocardiaceae</taxon>
        <taxon>Actinokineospora</taxon>
    </lineage>
</organism>
<evidence type="ECO:0000313" key="2">
    <source>
        <dbReference type="Proteomes" id="UP000199501"/>
    </source>
</evidence>
<dbReference type="AlphaFoldDB" id="A0A1G6MU61"/>
<dbReference type="OrthoDB" id="195104at2"/>
<dbReference type="InterPro" id="IPR023846">
    <property type="entry name" value="CHP04042_MSMEG0570"/>
</dbReference>
<dbReference type="Proteomes" id="UP000199501">
    <property type="component" value="Unassembled WGS sequence"/>
</dbReference>
<protein>
    <submittedName>
        <fullName evidence="1">MSMEG_0570 family protein</fullName>
    </submittedName>
</protein>
<keyword evidence="2" id="KW-1185">Reference proteome</keyword>
<dbReference type="EMBL" id="FMZZ01000003">
    <property type="protein sequence ID" value="SDC58516.1"/>
    <property type="molecule type" value="Genomic_DNA"/>
</dbReference>
<name>A0A1G6MU61_9PSEU</name>
<dbReference type="NCBIfam" id="TIGR04042">
    <property type="entry name" value="MSMEG_0570_fam"/>
    <property type="match status" value="1"/>
</dbReference>